<dbReference type="CDD" id="cd00063">
    <property type="entry name" value="FN3"/>
    <property type="match status" value="1"/>
</dbReference>
<keyword evidence="1" id="KW-0472">Membrane</keyword>
<gene>
    <name evidence="2" type="ORF">TBIB3V08_LOCUS4679</name>
</gene>
<feature type="transmembrane region" description="Helical" evidence="1">
    <location>
        <begin position="380"/>
        <end position="405"/>
    </location>
</feature>
<accession>A0A7R9HZW5</accession>
<name>A0A7R9HZW5_9NEOP</name>
<evidence type="ECO:0000313" key="2">
    <source>
        <dbReference type="EMBL" id="CAD7442240.1"/>
    </source>
</evidence>
<sequence>MGNSILTYRDVMSCSPSSHLHKIEWVANWFNSTYAVVHPCRLCLMWVTPVVRLFVSGRKTTLSTPNRDSNPDLPVIDSLVYFESDALDHAATEAEVHHLTAEPDFRDVTLRWEYNRRASPQLYGFQVHYCEMLAWGPTRCRTKTIEDSTGHEVVSASTKYRAYSVIISGLRMSTNYSFEVRPVDRKGYDDTDDDHKDSKMLSKRIVLPTRGFSARATRCLPQASEVEVLTGPHFGGRIAVEAAEGGERCAVDGDPDSARDTYILRIDHKACGTHVNETTVATFVIVQENLPILTHSTRRFLVLCTFQPETLTVRAGINLPGNHHRRPKPEISNQVEHFAPDVLPYDTEMESVNDVRASHLQRHQQIVDTRSNFYAQDQSAVQLVLMIILVVAAAMGCVVAVWWFLPGVKSRFREASVSSDDSSSVSTYENLENSLRESTHSEIDLNSSVLDLGADFRGPAADCDGASVMSECTNADVNRGGVFAIHLPSPAPFSRLNPEDRPCITLEHATQSEA</sequence>
<dbReference type="InterPro" id="IPR003961">
    <property type="entry name" value="FN3_dom"/>
</dbReference>
<dbReference type="SUPFAM" id="SSF49265">
    <property type="entry name" value="Fibronectin type III"/>
    <property type="match status" value="1"/>
</dbReference>
<keyword evidence="1" id="KW-0812">Transmembrane</keyword>
<organism evidence="2">
    <name type="scientific">Timema bartmani</name>
    <dbReference type="NCBI Taxonomy" id="61472"/>
    <lineage>
        <taxon>Eukaryota</taxon>
        <taxon>Metazoa</taxon>
        <taxon>Ecdysozoa</taxon>
        <taxon>Arthropoda</taxon>
        <taxon>Hexapoda</taxon>
        <taxon>Insecta</taxon>
        <taxon>Pterygota</taxon>
        <taxon>Neoptera</taxon>
        <taxon>Polyneoptera</taxon>
        <taxon>Phasmatodea</taxon>
        <taxon>Timematodea</taxon>
        <taxon>Timematoidea</taxon>
        <taxon>Timematidae</taxon>
        <taxon>Timema</taxon>
    </lineage>
</organism>
<keyword evidence="1" id="KW-1133">Transmembrane helix</keyword>
<evidence type="ECO:0000256" key="1">
    <source>
        <dbReference type="SAM" id="Phobius"/>
    </source>
</evidence>
<evidence type="ECO:0008006" key="3">
    <source>
        <dbReference type="Google" id="ProtNLM"/>
    </source>
</evidence>
<dbReference type="InterPro" id="IPR036116">
    <property type="entry name" value="FN3_sf"/>
</dbReference>
<protein>
    <recommendedName>
        <fullName evidence="3">ZP domain-containing protein</fullName>
    </recommendedName>
</protein>
<dbReference type="InterPro" id="IPR013783">
    <property type="entry name" value="Ig-like_fold"/>
</dbReference>
<reference evidence="2" key="1">
    <citation type="submission" date="2020-11" db="EMBL/GenBank/DDBJ databases">
        <authorList>
            <person name="Tran Van P."/>
        </authorList>
    </citation>
    <scope>NUCLEOTIDE SEQUENCE</scope>
</reference>
<dbReference type="AlphaFoldDB" id="A0A7R9HZW5"/>
<proteinExistence type="predicted"/>
<dbReference type="EMBL" id="OD565628">
    <property type="protein sequence ID" value="CAD7442240.1"/>
    <property type="molecule type" value="Genomic_DNA"/>
</dbReference>
<dbReference type="Gene3D" id="2.60.40.10">
    <property type="entry name" value="Immunoglobulins"/>
    <property type="match status" value="1"/>
</dbReference>